<evidence type="ECO:0000313" key="2">
    <source>
        <dbReference type="Proteomes" id="UP001524586"/>
    </source>
</evidence>
<organism evidence="1 2">
    <name type="scientific">Methylomonas rivi</name>
    <dbReference type="NCBI Taxonomy" id="2952226"/>
    <lineage>
        <taxon>Bacteria</taxon>
        <taxon>Pseudomonadati</taxon>
        <taxon>Pseudomonadota</taxon>
        <taxon>Gammaproteobacteria</taxon>
        <taxon>Methylococcales</taxon>
        <taxon>Methylococcaceae</taxon>
        <taxon>Methylomonas</taxon>
    </lineage>
</organism>
<name>A0ABT1U9X8_9GAMM</name>
<comment type="caution">
    <text evidence="1">The sequence shown here is derived from an EMBL/GenBank/DDBJ whole genome shotgun (WGS) entry which is preliminary data.</text>
</comment>
<reference evidence="1 2" key="1">
    <citation type="submission" date="2022-07" db="EMBL/GenBank/DDBJ databases">
        <title>Methylomonas rivi sp. nov., Methylomonas rosea sp. nov., Methylomonas aureus sp. nov. and Methylomonas subterranea sp. nov., four novel methanotrophs isolated from a freshwater creek and the deep terrestrial subsurface.</title>
        <authorList>
            <person name="Abin C."/>
            <person name="Sankaranarayanan K."/>
            <person name="Garner C."/>
            <person name="Sindelar R."/>
            <person name="Kotary K."/>
            <person name="Garner R."/>
            <person name="Barclay S."/>
            <person name="Lawson P."/>
            <person name="Krumholz L."/>
        </authorList>
    </citation>
    <scope>NUCLEOTIDE SEQUENCE [LARGE SCALE GENOMIC DNA]</scope>
    <source>
        <strain evidence="1 2">WSC-6</strain>
    </source>
</reference>
<evidence type="ECO:0000313" key="1">
    <source>
        <dbReference type="EMBL" id="MCQ8130630.1"/>
    </source>
</evidence>
<dbReference type="RefSeq" id="WP_256617049.1">
    <property type="nucleotide sequence ID" value="NZ_JANIBK010000189.1"/>
</dbReference>
<accession>A0ABT1U9X8</accession>
<sequence length="299" mass="33035">MNLHPVVAGFIPNIFVTYRVKDGYAEIATLWGAMKGSVPISGASISLEGGGFLQVSVGTLTITGRNAETLVWNNVLGAKGVRARLKALAKQTLGAPSASTKAQETDTDQVPSGVKFSSKVVVVPGYLSGLTHSGEFLNLMERKSYPWINRGDIVGEFRIHDSDHIAPIRAPASGLLLHKELSCDGCSASSAREWNNRVQPPLAKLAILLPEDESAPESVQYIYSEMCRIVCEMKHRYLEKSRYWSMGPFTSEVFDELVKLQTAREPKIFDAVPNWRDYIEEAKVKRPELRPLLAHLRTP</sequence>
<gene>
    <name evidence="1" type="ORF">NP596_19370</name>
</gene>
<dbReference type="EMBL" id="JANIBK010000189">
    <property type="protein sequence ID" value="MCQ8130630.1"/>
    <property type="molecule type" value="Genomic_DNA"/>
</dbReference>
<proteinExistence type="predicted"/>
<dbReference type="Proteomes" id="UP001524586">
    <property type="component" value="Unassembled WGS sequence"/>
</dbReference>
<protein>
    <submittedName>
        <fullName evidence="1">Uncharacterized protein</fullName>
    </submittedName>
</protein>
<keyword evidence="2" id="KW-1185">Reference proteome</keyword>